<gene>
    <name evidence="1" type="ORF">LMG31841_00897</name>
</gene>
<protein>
    <submittedName>
        <fullName evidence="1">Uncharacterized protein</fullName>
    </submittedName>
</protein>
<dbReference type="RefSeq" id="WP_228874949.1">
    <property type="nucleotide sequence ID" value="NZ_CAJQZC010000002.1"/>
</dbReference>
<accession>A0A9N8RU08</accession>
<proteinExistence type="predicted"/>
<comment type="caution">
    <text evidence="1">The sequence shown here is derived from an EMBL/GenBank/DDBJ whole genome shotgun (WGS) entry which is preliminary data.</text>
</comment>
<dbReference type="Proteomes" id="UP000789704">
    <property type="component" value="Unassembled WGS sequence"/>
</dbReference>
<evidence type="ECO:0000313" key="2">
    <source>
        <dbReference type="Proteomes" id="UP000789704"/>
    </source>
</evidence>
<name>A0A9N8RU08_9BURK</name>
<evidence type="ECO:0000313" key="1">
    <source>
        <dbReference type="EMBL" id="CAG4889797.1"/>
    </source>
</evidence>
<organism evidence="1 2">
    <name type="scientific">Paraburkholderia saeva</name>
    <dbReference type="NCBI Taxonomy" id="2777537"/>
    <lineage>
        <taxon>Bacteria</taxon>
        <taxon>Pseudomonadati</taxon>
        <taxon>Pseudomonadota</taxon>
        <taxon>Betaproteobacteria</taxon>
        <taxon>Burkholderiales</taxon>
        <taxon>Burkholderiaceae</taxon>
        <taxon>Paraburkholderia</taxon>
    </lineage>
</organism>
<keyword evidence="2" id="KW-1185">Reference proteome</keyword>
<sequence>MAALLESMSDQQYKKVDEAFRNNIDKFVGSDAYDAMRADIEMFGSAAFLKRAQGSKYGRSNASQ</sequence>
<dbReference type="EMBL" id="CAJQZC010000002">
    <property type="protein sequence ID" value="CAG4889797.1"/>
    <property type="molecule type" value="Genomic_DNA"/>
</dbReference>
<reference evidence="1" key="1">
    <citation type="submission" date="2021-04" db="EMBL/GenBank/DDBJ databases">
        <authorList>
            <person name="Vanwijnsberghe S."/>
        </authorList>
    </citation>
    <scope>NUCLEOTIDE SEQUENCE</scope>
    <source>
        <strain evidence="1">LMG 31841</strain>
    </source>
</reference>
<dbReference type="AlphaFoldDB" id="A0A9N8RU08"/>